<evidence type="ECO:0000313" key="2">
    <source>
        <dbReference type="Proteomes" id="UP000244929"/>
    </source>
</evidence>
<name>A0A2S1R2R5_9FLAO</name>
<keyword evidence="2" id="KW-1185">Reference proteome</keyword>
<proteinExistence type="predicted"/>
<dbReference type="EMBL" id="CP029186">
    <property type="protein sequence ID" value="AWH86907.1"/>
    <property type="molecule type" value="Genomic_DNA"/>
</dbReference>
<dbReference type="SUPFAM" id="SSF111069">
    <property type="entry name" value="Hypothetical protein yfbM"/>
    <property type="match status" value="1"/>
</dbReference>
<dbReference type="Proteomes" id="UP000244929">
    <property type="component" value="Chromosome"/>
</dbReference>
<reference evidence="1 2" key="1">
    <citation type="submission" date="2018-04" db="EMBL/GenBank/DDBJ databases">
        <title>Genome sequencing of Flavobacterium sp. HYN0059.</title>
        <authorList>
            <person name="Yi H."/>
            <person name="Baek C."/>
        </authorList>
    </citation>
    <scope>NUCLEOTIDE SEQUENCE [LARGE SCALE GENOMIC DNA]</scope>
    <source>
        <strain evidence="1 2">HYN0059</strain>
    </source>
</reference>
<evidence type="ECO:0000313" key="1">
    <source>
        <dbReference type="EMBL" id="AWH86907.1"/>
    </source>
</evidence>
<accession>A0A2S1R2R5</accession>
<dbReference type="InterPro" id="IPR015068">
    <property type="entry name" value="DUF1877"/>
</dbReference>
<dbReference type="InterPro" id="IPR035944">
    <property type="entry name" value="YfbM-like_sf"/>
</dbReference>
<protein>
    <submittedName>
        <fullName evidence="1">DUF1877 domain-containing protein</fullName>
    </submittedName>
</protein>
<organism evidence="1 2">
    <name type="scientific">Flavobacterium album</name>
    <dbReference type="NCBI Taxonomy" id="2175091"/>
    <lineage>
        <taxon>Bacteria</taxon>
        <taxon>Pseudomonadati</taxon>
        <taxon>Bacteroidota</taxon>
        <taxon>Flavobacteriia</taxon>
        <taxon>Flavobacteriales</taxon>
        <taxon>Flavobacteriaceae</taxon>
        <taxon>Flavobacterium</taxon>
    </lineage>
</organism>
<dbReference type="Pfam" id="PF08974">
    <property type="entry name" value="DUF1877"/>
    <property type="match status" value="1"/>
</dbReference>
<sequence>MIANLLRVSGEELEEILKDSSKINQKLEDIYEQEEIDRNVIRDLDKSWEGLLFVLTGQALNDSDHPLSAVLFSGQIVDEDQDLGYGPGHYLTPEQVRELNEMLAAVTADDLKKRYDPKAMAGIYPDIWEDNSGLEYVLHYFNVLKEIYAGAAQNNEAVITFLG</sequence>
<dbReference type="OrthoDB" id="289289at2"/>
<dbReference type="Gene3D" id="3.40.1760.10">
    <property type="entry name" value="YfbM-like super family"/>
    <property type="match status" value="1"/>
</dbReference>
<gene>
    <name evidence="1" type="ORF">HYN59_02875</name>
</gene>
<dbReference type="AlphaFoldDB" id="A0A2S1R2R5"/>
<dbReference type="KEGG" id="falb:HYN59_02875"/>